<dbReference type="Proteomes" id="UP000265663">
    <property type="component" value="Unassembled WGS sequence"/>
</dbReference>
<dbReference type="SMART" id="SM00292">
    <property type="entry name" value="BRCT"/>
    <property type="match status" value="2"/>
</dbReference>
<dbReference type="GO" id="GO:0006974">
    <property type="term" value="P:DNA damage response"/>
    <property type="evidence" value="ECO:0007669"/>
    <property type="project" value="UniProtKB-KW"/>
</dbReference>
<keyword evidence="7" id="KW-1185">Reference proteome</keyword>
<dbReference type="PROSITE" id="PS50172">
    <property type="entry name" value="BRCT"/>
    <property type="match status" value="1"/>
</dbReference>
<evidence type="ECO:0000259" key="5">
    <source>
        <dbReference type="PROSITE" id="PS50172"/>
    </source>
</evidence>
<organism evidence="6 7">
    <name type="scientific">Pyrenophora seminiperda CCB06</name>
    <dbReference type="NCBI Taxonomy" id="1302712"/>
    <lineage>
        <taxon>Eukaryota</taxon>
        <taxon>Fungi</taxon>
        <taxon>Dikarya</taxon>
        <taxon>Ascomycota</taxon>
        <taxon>Pezizomycotina</taxon>
        <taxon>Dothideomycetes</taxon>
        <taxon>Pleosporomycetidae</taxon>
        <taxon>Pleosporales</taxon>
        <taxon>Pleosporineae</taxon>
        <taxon>Pleosporaceae</taxon>
        <taxon>Pyrenophora</taxon>
    </lineage>
</organism>
<dbReference type="GO" id="GO:0005634">
    <property type="term" value="C:nucleus"/>
    <property type="evidence" value="ECO:0007669"/>
    <property type="project" value="UniProtKB-SubCell"/>
</dbReference>
<gene>
    <name evidence="6" type="ORF">GMOD_00000405</name>
</gene>
<feature type="region of interest" description="Disordered" evidence="4">
    <location>
        <begin position="251"/>
        <end position="367"/>
    </location>
</feature>
<feature type="compositionally biased region" description="Polar residues" evidence="4">
    <location>
        <begin position="189"/>
        <end position="200"/>
    </location>
</feature>
<dbReference type="OrthoDB" id="342264at2759"/>
<dbReference type="CDD" id="cd18432">
    <property type="entry name" value="BRCT_PAXIP1_rpt6_like"/>
    <property type="match status" value="1"/>
</dbReference>
<feature type="compositionally biased region" description="Basic and acidic residues" evidence="4">
    <location>
        <begin position="286"/>
        <end position="298"/>
    </location>
</feature>
<dbReference type="AlphaFoldDB" id="A0A3M7M776"/>
<feature type="compositionally biased region" description="Low complexity" evidence="4">
    <location>
        <begin position="342"/>
        <end position="354"/>
    </location>
</feature>
<reference evidence="6 7" key="1">
    <citation type="journal article" date="2014" name="PLoS ONE">
        <title>De novo Genome Assembly of the Fungal Plant Pathogen Pyrenophora semeniperda.</title>
        <authorList>
            <person name="Soliai M.M."/>
            <person name="Meyer S.E."/>
            <person name="Udall J.A."/>
            <person name="Elzinga D.E."/>
            <person name="Hermansen R.A."/>
            <person name="Bodily P.M."/>
            <person name="Hart A.A."/>
            <person name="Coleman C.E."/>
        </authorList>
    </citation>
    <scope>NUCLEOTIDE SEQUENCE [LARGE SCALE GENOMIC DNA]</scope>
    <source>
        <strain evidence="6 7">CCB06</strain>
        <tissue evidence="6">Mycelium</tissue>
    </source>
</reference>
<keyword evidence="2" id="KW-0227">DNA damage</keyword>
<feature type="region of interest" description="Disordered" evidence="4">
    <location>
        <begin position="148"/>
        <end position="200"/>
    </location>
</feature>
<dbReference type="Gene3D" id="3.40.50.10190">
    <property type="entry name" value="BRCT domain"/>
    <property type="match status" value="2"/>
</dbReference>
<dbReference type="PANTHER" id="PTHR23196">
    <property type="entry name" value="PAX TRANSCRIPTION ACTIVATION DOMAIN INTERACTING PROTEIN"/>
    <property type="match status" value="1"/>
</dbReference>
<dbReference type="PANTHER" id="PTHR23196:SF1">
    <property type="entry name" value="PAX-INTERACTING PROTEIN 1"/>
    <property type="match status" value="1"/>
</dbReference>
<evidence type="ECO:0000256" key="3">
    <source>
        <dbReference type="ARBA" id="ARBA00023242"/>
    </source>
</evidence>
<evidence type="ECO:0000313" key="7">
    <source>
        <dbReference type="Proteomes" id="UP000265663"/>
    </source>
</evidence>
<proteinExistence type="predicted"/>
<evidence type="ECO:0000256" key="4">
    <source>
        <dbReference type="SAM" id="MobiDB-lite"/>
    </source>
</evidence>
<dbReference type="SUPFAM" id="SSF52113">
    <property type="entry name" value="BRCT domain"/>
    <property type="match status" value="1"/>
</dbReference>
<dbReference type="GO" id="GO:0035861">
    <property type="term" value="C:site of double-strand break"/>
    <property type="evidence" value="ECO:0007669"/>
    <property type="project" value="TreeGrafter"/>
</dbReference>
<evidence type="ECO:0000256" key="1">
    <source>
        <dbReference type="ARBA" id="ARBA00004123"/>
    </source>
</evidence>
<feature type="domain" description="BRCT" evidence="5">
    <location>
        <begin position="382"/>
        <end position="448"/>
    </location>
</feature>
<dbReference type="CDD" id="cd17744">
    <property type="entry name" value="BRCT_MDC1_rpt1"/>
    <property type="match status" value="1"/>
</dbReference>
<dbReference type="InterPro" id="IPR051579">
    <property type="entry name" value="DDR_Transcriptional_Reg"/>
</dbReference>
<dbReference type="InterPro" id="IPR001357">
    <property type="entry name" value="BRCT_dom"/>
</dbReference>
<evidence type="ECO:0000256" key="2">
    <source>
        <dbReference type="ARBA" id="ARBA00022763"/>
    </source>
</evidence>
<keyword evidence="3" id="KW-0539">Nucleus</keyword>
<accession>A0A3M7M776</accession>
<name>A0A3M7M776_9PLEO</name>
<comment type="subcellular location">
    <subcellularLocation>
        <location evidence="1">Nucleus</location>
    </subcellularLocation>
</comment>
<protein>
    <submittedName>
        <fullName evidence="6">Brct domain</fullName>
    </submittedName>
</protein>
<dbReference type="EMBL" id="KE747824">
    <property type="protein sequence ID" value="RMZ70328.1"/>
    <property type="molecule type" value="Genomic_DNA"/>
</dbReference>
<evidence type="ECO:0000313" key="6">
    <source>
        <dbReference type="EMBL" id="RMZ70328.1"/>
    </source>
</evidence>
<dbReference type="InterPro" id="IPR036420">
    <property type="entry name" value="BRCT_dom_sf"/>
</dbReference>
<feature type="compositionally biased region" description="Polar residues" evidence="4">
    <location>
        <begin position="251"/>
        <end position="262"/>
    </location>
</feature>
<sequence>MNGIATMWTLVTSDADTTSGSTAFSLPDEGVAHITLGTHSTQVGVVRRYHPTIDRELGRINTGPFGVKVEAVTETLTIVPGVGTGSGPPTAKYELQPPVSGRTESIFLRHGDFLAFSSLESSLICKWTDSEVQVNSSAADFVQVAGGPDAKLVPKTPEEDTAGEDLNNHATAKSTQRQKKSHPRATPQLPEQRSLVIQETPTATRVNGSSAYLDANPPELTNQVAQPVKETVSLLEDGSLAQDLIAPSVVHASSSTHQTTEISPHHNKRKVSPKVKIPPRSTRKRSTPEDTESGHEALRGCSKRAKTSDDDTQDSRLSNVAVIPSKKSSTTKVAAEAEEMTPTRSQRSSRRSTTVAPESYNGPVPRMACSNSTITKTHHAVKFLRKQGGAFVESLDDDFDVLCVRDGGLQKKPKVLYAIARGIPIVTDKWLLGSAKAGHLLPFADFKPSVSKQEKEWNFSLDDVFGRPQTPFEGCNIHFTKSLKTTFESFAEIEAVCKAAGAESVTSTKANRTGDSIVLANNEDDDVDAQKLIKEGTKCYTKDLLIYSILRGALDLDSDDFKIKGTATAKTPSKEKKKRGRKSV</sequence>